<dbReference type="Proteomes" id="UP000324585">
    <property type="component" value="Unassembled WGS sequence"/>
</dbReference>
<dbReference type="EMBL" id="VRMN01000017">
    <property type="protein sequence ID" value="KAA8490940.1"/>
    <property type="molecule type" value="Genomic_DNA"/>
</dbReference>
<accession>A0A5J4YJB5</accession>
<name>A0A5J4YJB5_PORPP</name>
<sequence>MAFILVFSTRSASAGTALAVSTRPARAAVASRSRFVRKDRLRASVDDNNGVEASSDLTSAAERRNVNAGKDAEEVVDMEALTALRQASGKSRFEAFYRSETDVIDVDGTVSATDGQDADSSTVPFFVGYETNELKALLDVHASLYGLEEPRLPSSAPGTQDEAGGLGGFGALHEKILRTLAEDDDDAK</sequence>
<proteinExistence type="predicted"/>
<comment type="caution">
    <text evidence="1">The sequence shown here is derived from an EMBL/GenBank/DDBJ whole genome shotgun (WGS) entry which is preliminary data.</text>
</comment>
<keyword evidence="2" id="KW-1185">Reference proteome</keyword>
<reference evidence="2" key="1">
    <citation type="journal article" date="2019" name="Nat. Commun.">
        <title>Expansion of phycobilisome linker gene families in mesophilic red algae.</title>
        <authorList>
            <person name="Lee J."/>
            <person name="Kim D."/>
            <person name="Bhattacharya D."/>
            <person name="Yoon H.S."/>
        </authorList>
    </citation>
    <scope>NUCLEOTIDE SEQUENCE [LARGE SCALE GENOMIC DNA]</scope>
    <source>
        <strain evidence="2">CCMP 1328</strain>
    </source>
</reference>
<protein>
    <submittedName>
        <fullName evidence="1">Uncharacterized protein</fullName>
    </submittedName>
</protein>
<dbReference type="AlphaFoldDB" id="A0A5J4YJB5"/>
<evidence type="ECO:0000313" key="1">
    <source>
        <dbReference type="EMBL" id="KAA8490940.1"/>
    </source>
</evidence>
<gene>
    <name evidence="1" type="ORF">FVE85_9832</name>
</gene>
<evidence type="ECO:0000313" key="2">
    <source>
        <dbReference type="Proteomes" id="UP000324585"/>
    </source>
</evidence>
<organism evidence="1 2">
    <name type="scientific">Porphyridium purpureum</name>
    <name type="common">Red alga</name>
    <name type="synonym">Porphyridium cruentum</name>
    <dbReference type="NCBI Taxonomy" id="35688"/>
    <lineage>
        <taxon>Eukaryota</taxon>
        <taxon>Rhodophyta</taxon>
        <taxon>Bangiophyceae</taxon>
        <taxon>Porphyridiales</taxon>
        <taxon>Porphyridiaceae</taxon>
        <taxon>Porphyridium</taxon>
    </lineage>
</organism>